<dbReference type="GO" id="GO:0005886">
    <property type="term" value="C:plasma membrane"/>
    <property type="evidence" value="ECO:0007669"/>
    <property type="project" value="UniProtKB-SubCell"/>
</dbReference>
<reference evidence="10" key="1">
    <citation type="submission" date="2018-12" db="EMBL/GenBank/DDBJ databases">
        <title>Genome sequence of Peanibacillus sp.</title>
        <authorList>
            <person name="Subramani G."/>
            <person name="Srinivasan S."/>
            <person name="Kim M.K."/>
        </authorList>
    </citation>
    <scope>NUCLEOTIDE SEQUENCE [LARGE SCALE GENOMIC DNA]</scope>
    <source>
        <strain evidence="10">18JY67-1</strain>
    </source>
</reference>
<keyword evidence="10" id="KW-1185">Reference proteome</keyword>
<name>A0A3S9A3T2_9BACL</name>
<evidence type="ECO:0000256" key="5">
    <source>
        <dbReference type="ARBA" id="ARBA00023136"/>
    </source>
</evidence>
<keyword evidence="5 6" id="KW-0472">Membrane</keyword>
<feature type="domain" description="DUF4131" evidence="8">
    <location>
        <begin position="43"/>
        <end position="218"/>
    </location>
</feature>
<dbReference type="Pfam" id="PF03772">
    <property type="entry name" value="Competence"/>
    <property type="match status" value="1"/>
</dbReference>
<feature type="transmembrane region" description="Helical" evidence="6">
    <location>
        <begin position="46"/>
        <end position="62"/>
    </location>
</feature>
<dbReference type="KEGG" id="palb:EJC50_12540"/>
<dbReference type="AlphaFoldDB" id="A0A3S9A3T2"/>
<organism evidence="9 10">
    <name type="scientific">Paenibacillus albus</name>
    <dbReference type="NCBI Taxonomy" id="2495582"/>
    <lineage>
        <taxon>Bacteria</taxon>
        <taxon>Bacillati</taxon>
        <taxon>Bacillota</taxon>
        <taxon>Bacilli</taxon>
        <taxon>Bacillales</taxon>
        <taxon>Paenibacillaceae</taxon>
        <taxon>Paenibacillus</taxon>
    </lineage>
</organism>
<evidence type="ECO:0000256" key="2">
    <source>
        <dbReference type="ARBA" id="ARBA00022475"/>
    </source>
</evidence>
<sequence length="321" mass="34425">MRSPGYLTLVWTKGGESVARRPLVWFTVCWVLGSSAAAGLASPGTYLAGAAVFTLLLALTLMRQAPWQLAAACFAAFALAAGQRMWADARNVTGLPAELVAAQEAVPMGSLKYPAEITGVIAEPPEVDGDLVQMVVKVEAVKLASTQQQELHGERMQLQVRLAKESELAVAATWRRGQRVNAAGELAAPAAATNFGGFDYRRYLNSQRIHWLFSADGAAALTTSAGPRYSAAALLKGMDAAREALGKRMDALFPGIQAGYMKGLVIGITDDLDPTVYRQFAQLGLTHILAISGLHVAVFLYVLGGLLRLLRMTRERMLLLL</sequence>
<keyword evidence="2" id="KW-1003">Cell membrane</keyword>
<dbReference type="OrthoDB" id="9761531at2"/>
<dbReference type="PANTHER" id="PTHR30619:SF7">
    <property type="entry name" value="BETA-LACTAMASE DOMAIN PROTEIN"/>
    <property type="match status" value="1"/>
</dbReference>
<dbReference type="InterPro" id="IPR025405">
    <property type="entry name" value="DUF4131"/>
</dbReference>
<comment type="subcellular location">
    <subcellularLocation>
        <location evidence="1">Cell membrane</location>
        <topology evidence="1">Multi-pass membrane protein</topology>
    </subcellularLocation>
</comment>
<protein>
    <submittedName>
        <fullName evidence="9">DUF4131 domain-containing protein</fullName>
    </submittedName>
</protein>
<keyword evidence="3 6" id="KW-0812">Transmembrane</keyword>
<gene>
    <name evidence="9" type="ORF">EJC50_12540</name>
</gene>
<keyword evidence="4 6" id="KW-1133">Transmembrane helix</keyword>
<proteinExistence type="predicted"/>
<dbReference type="InterPro" id="IPR004477">
    <property type="entry name" value="ComEC_N"/>
</dbReference>
<dbReference type="Proteomes" id="UP000272528">
    <property type="component" value="Chromosome"/>
</dbReference>
<feature type="transmembrane region" description="Helical" evidence="6">
    <location>
        <begin position="288"/>
        <end position="310"/>
    </location>
</feature>
<feature type="domain" description="ComEC/Rec2-related protein" evidence="7">
    <location>
        <begin position="264"/>
        <end position="318"/>
    </location>
</feature>
<dbReference type="PANTHER" id="PTHR30619">
    <property type="entry name" value="DNA INTERNALIZATION/COMPETENCE PROTEIN COMEC/REC2"/>
    <property type="match status" value="1"/>
</dbReference>
<feature type="transmembrane region" description="Helical" evidence="6">
    <location>
        <begin position="69"/>
        <end position="86"/>
    </location>
</feature>
<accession>A0A3S9A3T2</accession>
<evidence type="ECO:0000259" key="8">
    <source>
        <dbReference type="Pfam" id="PF13567"/>
    </source>
</evidence>
<dbReference type="InterPro" id="IPR052159">
    <property type="entry name" value="Competence_DNA_uptake"/>
</dbReference>
<dbReference type="EMBL" id="CP034437">
    <property type="protein sequence ID" value="AZN40383.1"/>
    <property type="molecule type" value="Genomic_DNA"/>
</dbReference>
<evidence type="ECO:0000256" key="3">
    <source>
        <dbReference type="ARBA" id="ARBA00022692"/>
    </source>
</evidence>
<evidence type="ECO:0000313" key="9">
    <source>
        <dbReference type="EMBL" id="AZN40383.1"/>
    </source>
</evidence>
<dbReference type="Pfam" id="PF13567">
    <property type="entry name" value="DUF4131"/>
    <property type="match status" value="1"/>
</dbReference>
<evidence type="ECO:0000313" key="10">
    <source>
        <dbReference type="Proteomes" id="UP000272528"/>
    </source>
</evidence>
<evidence type="ECO:0000256" key="6">
    <source>
        <dbReference type="SAM" id="Phobius"/>
    </source>
</evidence>
<evidence type="ECO:0000259" key="7">
    <source>
        <dbReference type="Pfam" id="PF03772"/>
    </source>
</evidence>
<evidence type="ECO:0000256" key="4">
    <source>
        <dbReference type="ARBA" id="ARBA00022989"/>
    </source>
</evidence>
<evidence type="ECO:0000256" key="1">
    <source>
        <dbReference type="ARBA" id="ARBA00004651"/>
    </source>
</evidence>